<name>A0ABP8G9Y4_9SPHI</name>
<sequence>MPTPSIWPEKSFKLAIFFICGLLITLCGCGKPSDNPTPPTVENPTGCVIASDIDQALGIRNFEYDDKGLLIKMKGPNYYYGPFVRTITATKAVDTYPSSSVDGNGNHYYGNIDITYNYSGGSGNIYDGNPEFLHQLFTSSISGTALRTDSMFQFKYDAKKHLTNVLIPRGGGTPDADGFIFFRYELQFTYDVNENVTQVKIVYDFSRKVTVLPSGESRFDYIQKSDELLNITYDNKISPYVAISKYWKFIGADFNGFGAYNLDKVRFWAGRCAILSKNNPVKITGKLITTASTVVANVDATLTYEYNDKGLPVSMAINGVGTNAFTYNCK</sequence>
<keyword evidence="2" id="KW-1185">Reference proteome</keyword>
<evidence type="ECO:0008006" key="3">
    <source>
        <dbReference type="Google" id="ProtNLM"/>
    </source>
</evidence>
<organism evidence="1 2">
    <name type="scientific">Mucilaginibacter gynuensis</name>
    <dbReference type="NCBI Taxonomy" id="1302236"/>
    <lineage>
        <taxon>Bacteria</taxon>
        <taxon>Pseudomonadati</taxon>
        <taxon>Bacteroidota</taxon>
        <taxon>Sphingobacteriia</taxon>
        <taxon>Sphingobacteriales</taxon>
        <taxon>Sphingobacteriaceae</taxon>
        <taxon>Mucilaginibacter</taxon>
    </lineage>
</organism>
<evidence type="ECO:0000313" key="2">
    <source>
        <dbReference type="Proteomes" id="UP001500582"/>
    </source>
</evidence>
<gene>
    <name evidence="1" type="ORF">GCM10023149_19510</name>
</gene>
<protein>
    <recommendedName>
        <fullName evidence="3">YD repeat-containing protein</fullName>
    </recommendedName>
</protein>
<evidence type="ECO:0000313" key="1">
    <source>
        <dbReference type="EMBL" id="GAA4320299.1"/>
    </source>
</evidence>
<accession>A0ABP8G9Y4</accession>
<comment type="caution">
    <text evidence="1">The sequence shown here is derived from an EMBL/GenBank/DDBJ whole genome shotgun (WGS) entry which is preliminary data.</text>
</comment>
<proteinExistence type="predicted"/>
<dbReference type="Proteomes" id="UP001500582">
    <property type="component" value="Unassembled WGS sequence"/>
</dbReference>
<dbReference type="EMBL" id="BAABFT010000004">
    <property type="protein sequence ID" value="GAA4320299.1"/>
    <property type="molecule type" value="Genomic_DNA"/>
</dbReference>
<reference evidence="2" key="1">
    <citation type="journal article" date="2019" name="Int. J. Syst. Evol. Microbiol.">
        <title>The Global Catalogue of Microorganisms (GCM) 10K type strain sequencing project: providing services to taxonomists for standard genome sequencing and annotation.</title>
        <authorList>
            <consortium name="The Broad Institute Genomics Platform"/>
            <consortium name="The Broad Institute Genome Sequencing Center for Infectious Disease"/>
            <person name="Wu L."/>
            <person name="Ma J."/>
        </authorList>
    </citation>
    <scope>NUCLEOTIDE SEQUENCE [LARGE SCALE GENOMIC DNA]</scope>
    <source>
        <strain evidence="2">JCM 17705</strain>
    </source>
</reference>